<gene>
    <name evidence="1" type="ordered locus">VPA0894</name>
</gene>
<protein>
    <submittedName>
        <fullName evidence="1">Uncharacterized protein</fullName>
    </submittedName>
</protein>
<accession>Q87HR3</accession>
<evidence type="ECO:0000313" key="1">
    <source>
        <dbReference type="EMBL" id="BAC62237.1"/>
    </source>
</evidence>
<dbReference type="Proteomes" id="UP000002493">
    <property type="component" value="Chromosome 2"/>
</dbReference>
<dbReference type="KEGG" id="vpa:VPA0894"/>
<evidence type="ECO:0000313" key="2">
    <source>
        <dbReference type="Proteomes" id="UP000002493"/>
    </source>
</evidence>
<organism evidence="1 2">
    <name type="scientific">Vibrio parahaemolyticus serotype O3:K6 (strain RIMD 2210633)</name>
    <dbReference type="NCBI Taxonomy" id="223926"/>
    <lineage>
        <taxon>Bacteria</taxon>
        <taxon>Pseudomonadati</taxon>
        <taxon>Pseudomonadota</taxon>
        <taxon>Gammaproteobacteria</taxon>
        <taxon>Vibrionales</taxon>
        <taxon>Vibrionaceae</taxon>
        <taxon>Vibrio</taxon>
    </lineage>
</organism>
<dbReference type="EMBL" id="BA000032">
    <property type="protein sequence ID" value="BAC62237.1"/>
    <property type="molecule type" value="Genomic_DNA"/>
</dbReference>
<sequence length="381" mass="42070">MTPSRLWRFKRMGQVRDNLPNGNPRNKIEYLADCIDDAKAQASGESPENLLVNPDFSAAQLDINWQSAFYARWTTGAFTYENQSVSEMHLGRSFGRPAPFGWGVEVFAEARHFHAAHYNTRGGEVEKRDPTAKATFFMMGGDKAKTLHFSVFSAPMETEKVLEVVDGKGVLLDLSYSVYLKMHDDTVYHRFGVIELDANGDFVDYVATSMTAQPKAPDFVHSWIHGVKLKPGGIYAFFVESDMNNGRKSTAFTGAGVFLNPSQANVVPDLTPSPVAKDTMRCVDSLGRLTKAELTGGVSVDVGRYSMPFGMEKHLIFCNCQITGTTTEAPYSASTITKVNHNTVQVQGDTAGGQSHAHLMAYYSKTPVHLNYFNSVNYQAV</sequence>
<dbReference type="eggNOG" id="ENOG5031NZ2">
    <property type="taxonomic scope" value="Bacteria"/>
</dbReference>
<reference evidence="1 2" key="1">
    <citation type="journal article" date="2003" name="Lancet">
        <title>Genome sequence of Vibrio parahaemolyticus: a pathogenic mechanism distinct from that of V. cholerae.</title>
        <authorList>
            <person name="Makino K."/>
            <person name="Oshima K."/>
            <person name="Kurokawa K."/>
            <person name="Yokoyama K."/>
            <person name="Uda T."/>
            <person name="Tagomori K."/>
            <person name="Iijima Y."/>
            <person name="Najima M."/>
            <person name="Nakano M."/>
            <person name="Yamashita A."/>
            <person name="Kubota Y."/>
            <person name="Kimura S."/>
            <person name="Yasunaga T."/>
            <person name="Honda T."/>
            <person name="Shinagawa H."/>
            <person name="Hattori M."/>
            <person name="Iida T."/>
        </authorList>
    </citation>
    <scope>NUCLEOTIDE SEQUENCE [LARGE SCALE GENOMIC DNA]</scope>
    <source>
        <strain evidence="2">RIMD 2210633</strain>
    </source>
</reference>
<dbReference type="PATRIC" id="fig|223926.6.peg.3827"/>
<dbReference type="AlphaFoldDB" id="Q87HR3"/>
<name>Q87HR3_VIBPA</name>
<dbReference type="HOGENOM" id="CLU_721492_0_0_6"/>
<proteinExistence type="predicted"/>